<accession>A0A9P8VEG4</accession>
<dbReference type="EMBL" id="JAGSXJ010000008">
    <property type="protein sequence ID" value="KAH6689219.1"/>
    <property type="molecule type" value="Genomic_DNA"/>
</dbReference>
<evidence type="ECO:0008006" key="4">
    <source>
        <dbReference type="Google" id="ProtNLM"/>
    </source>
</evidence>
<feature type="chain" id="PRO_5040108653" description="Apple domain-containing protein" evidence="1">
    <location>
        <begin position="21"/>
        <end position="398"/>
    </location>
</feature>
<dbReference type="AlphaFoldDB" id="A0A9P8VEG4"/>
<evidence type="ECO:0000313" key="2">
    <source>
        <dbReference type="EMBL" id="KAH6689219.1"/>
    </source>
</evidence>
<evidence type="ECO:0000313" key="3">
    <source>
        <dbReference type="Proteomes" id="UP000770015"/>
    </source>
</evidence>
<keyword evidence="1" id="KW-0732">Signal</keyword>
<name>A0A9P8VEG4_9PEZI</name>
<keyword evidence="3" id="KW-1185">Reference proteome</keyword>
<comment type="caution">
    <text evidence="2">The sequence shown here is derived from an EMBL/GenBank/DDBJ whole genome shotgun (WGS) entry which is preliminary data.</text>
</comment>
<sequence length="398" mass="41982">MSSNSRLLAAWAVLLPGIIAAPNAQGPQAVGVAHAQAWPPHEGGQSSRARYYRGRPLYAVNGTNATISLPPSTATQVDLSTGASGAPTLTSLPECQDDDYTSTTTIEVTVFITESQEEQSSTESAVISATIEAPYPVNATTTRAPGYGQETYRGTGAVYPGITATSSTRQYYPSGPVYGNLTSTSISSSTLSGSPDISNTTSSTSATFLNTTTATITTKDVYRETAAPIGNLTATYAPKSTDDCVIDTAIAPVTTATLTAILTESIAPTATVTDGDIATGKPQPQTRHCGVHGLPVGTYFIARFVENAPGVPVTLEGCYQFCTSVMEATEGCRSYRFYPERGLNVPRCDLYGSPVAYALDRIEESHVDIWFDIECGSPRSDRWAALPGLERLAELGLE</sequence>
<dbReference type="Proteomes" id="UP000770015">
    <property type="component" value="Unassembled WGS sequence"/>
</dbReference>
<proteinExistence type="predicted"/>
<feature type="signal peptide" evidence="1">
    <location>
        <begin position="1"/>
        <end position="20"/>
    </location>
</feature>
<organism evidence="2 3">
    <name type="scientific">Plectosphaerella plurivora</name>
    <dbReference type="NCBI Taxonomy" id="936078"/>
    <lineage>
        <taxon>Eukaryota</taxon>
        <taxon>Fungi</taxon>
        <taxon>Dikarya</taxon>
        <taxon>Ascomycota</taxon>
        <taxon>Pezizomycotina</taxon>
        <taxon>Sordariomycetes</taxon>
        <taxon>Hypocreomycetidae</taxon>
        <taxon>Glomerellales</taxon>
        <taxon>Plectosphaerellaceae</taxon>
        <taxon>Plectosphaerella</taxon>
    </lineage>
</organism>
<reference evidence="2" key="1">
    <citation type="journal article" date="2021" name="Nat. Commun.">
        <title>Genetic determinants of endophytism in the Arabidopsis root mycobiome.</title>
        <authorList>
            <person name="Mesny F."/>
            <person name="Miyauchi S."/>
            <person name="Thiergart T."/>
            <person name="Pickel B."/>
            <person name="Atanasova L."/>
            <person name="Karlsson M."/>
            <person name="Huettel B."/>
            <person name="Barry K.W."/>
            <person name="Haridas S."/>
            <person name="Chen C."/>
            <person name="Bauer D."/>
            <person name="Andreopoulos W."/>
            <person name="Pangilinan J."/>
            <person name="LaButti K."/>
            <person name="Riley R."/>
            <person name="Lipzen A."/>
            <person name="Clum A."/>
            <person name="Drula E."/>
            <person name="Henrissat B."/>
            <person name="Kohler A."/>
            <person name="Grigoriev I.V."/>
            <person name="Martin F.M."/>
            <person name="Hacquard S."/>
        </authorList>
    </citation>
    <scope>NUCLEOTIDE SEQUENCE</scope>
    <source>
        <strain evidence="2">MPI-SDFR-AT-0117</strain>
    </source>
</reference>
<protein>
    <recommendedName>
        <fullName evidence="4">Apple domain-containing protein</fullName>
    </recommendedName>
</protein>
<evidence type="ECO:0000256" key="1">
    <source>
        <dbReference type="SAM" id="SignalP"/>
    </source>
</evidence>
<gene>
    <name evidence="2" type="ORF">F5X68DRAFT_78309</name>
</gene>
<dbReference type="OrthoDB" id="5152618at2759"/>